<evidence type="ECO:0000313" key="2">
    <source>
        <dbReference type="EMBL" id="OXU27560.1"/>
    </source>
</evidence>
<sequence>MMLSKLRPALHNKHRNPENLLTKAERVNPFGYVCSRLAEGIQDTKRKRSIDGDPKNQVHCTSSGA</sequence>
<comment type="caution">
    <text evidence="2">The sequence shown here is derived from an EMBL/GenBank/DDBJ whole genome shotgun (WGS) entry which is preliminary data.</text>
</comment>
<keyword evidence="3" id="KW-1185">Reference proteome</keyword>
<name>A0A232FAQ1_9HYME</name>
<feature type="region of interest" description="Disordered" evidence="1">
    <location>
        <begin position="43"/>
        <end position="65"/>
    </location>
</feature>
<reference evidence="2 3" key="1">
    <citation type="journal article" date="2017" name="Curr. Biol.">
        <title>The Evolution of Venom by Co-option of Single-Copy Genes.</title>
        <authorList>
            <person name="Martinson E.O."/>
            <person name="Mrinalini"/>
            <person name="Kelkar Y.D."/>
            <person name="Chang C.H."/>
            <person name="Werren J.H."/>
        </authorList>
    </citation>
    <scope>NUCLEOTIDE SEQUENCE [LARGE SCALE GENOMIC DNA]</scope>
    <source>
        <strain evidence="2 3">Alberta</strain>
        <tissue evidence="2">Whole body</tissue>
    </source>
</reference>
<proteinExistence type="predicted"/>
<accession>A0A232FAQ1</accession>
<organism evidence="2 3">
    <name type="scientific">Trichomalopsis sarcophagae</name>
    <dbReference type="NCBI Taxonomy" id="543379"/>
    <lineage>
        <taxon>Eukaryota</taxon>
        <taxon>Metazoa</taxon>
        <taxon>Ecdysozoa</taxon>
        <taxon>Arthropoda</taxon>
        <taxon>Hexapoda</taxon>
        <taxon>Insecta</taxon>
        <taxon>Pterygota</taxon>
        <taxon>Neoptera</taxon>
        <taxon>Endopterygota</taxon>
        <taxon>Hymenoptera</taxon>
        <taxon>Apocrita</taxon>
        <taxon>Proctotrupomorpha</taxon>
        <taxon>Chalcidoidea</taxon>
        <taxon>Pteromalidae</taxon>
        <taxon>Pteromalinae</taxon>
        <taxon>Trichomalopsis</taxon>
    </lineage>
</organism>
<dbReference type="EMBL" id="NNAY01000581">
    <property type="protein sequence ID" value="OXU27560.1"/>
    <property type="molecule type" value="Genomic_DNA"/>
</dbReference>
<evidence type="ECO:0000313" key="3">
    <source>
        <dbReference type="Proteomes" id="UP000215335"/>
    </source>
</evidence>
<dbReference type="Proteomes" id="UP000215335">
    <property type="component" value="Unassembled WGS sequence"/>
</dbReference>
<gene>
    <name evidence="2" type="ORF">TSAR_000003</name>
</gene>
<evidence type="ECO:0000256" key="1">
    <source>
        <dbReference type="SAM" id="MobiDB-lite"/>
    </source>
</evidence>
<dbReference type="AlphaFoldDB" id="A0A232FAQ1"/>
<protein>
    <submittedName>
        <fullName evidence="2">Uncharacterized protein</fullName>
    </submittedName>
</protein>